<dbReference type="GO" id="GO:0140359">
    <property type="term" value="F:ABC-type transporter activity"/>
    <property type="evidence" value="ECO:0007669"/>
    <property type="project" value="InterPro"/>
</dbReference>
<feature type="domain" description="ABC transporter" evidence="10">
    <location>
        <begin position="464"/>
        <end position="699"/>
    </location>
</feature>
<comment type="subcellular location">
    <subcellularLocation>
        <location evidence="1">Membrane</location>
        <topology evidence="1">Multi-pass membrane protein</topology>
    </subcellularLocation>
</comment>
<name>A0AAD9IHA7_PROWI</name>
<evidence type="ECO:0000256" key="8">
    <source>
        <dbReference type="ARBA" id="ARBA00024363"/>
    </source>
</evidence>
<feature type="domain" description="ABC transmembrane type-1" evidence="11">
    <location>
        <begin position="113"/>
        <end position="430"/>
    </location>
</feature>
<dbReference type="SMART" id="SM00382">
    <property type="entry name" value="AAA"/>
    <property type="match status" value="1"/>
</dbReference>
<keyword evidence="4" id="KW-0547">Nucleotide-binding</keyword>
<feature type="transmembrane region" description="Helical" evidence="9">
    <location>
        <begin position="109"/>
        <end position="132"/>
    </location>
</feature>
<comment type="caution">
    <text evidence="12">The sequence shown here is derived from an EMBL/GenBank/DDBJ whole genome shotgun (WGS) entry which is preliminary data.</text>
</comment>
<dbReference type="GO" id="GO:0016887">
    <property type="term" value="F:ATP hydrolysis activity"/>
    <property type="evidence" value="ECO:0007669"/>
    <property type="project" value="InterPro"/>
</dbReference>
<gene>
    <name evidence="12" type="ORF">QBZ16_004758</name>
</gene>
<dbReference type="FunFam" id="3.40.50.300:FF:000287">
    <property type="entry name" value="Multidrug ABC transporter ATP-binding protein"/>
    <property type="match status" value="1"/>
</dbReference>
<dbReference type="AlphaFoldDB" id="A0AAD9IHA7"/>
<dbReference type="SUPFAM" id="SSF52540">
    <property type="entry name" value="P-loop containing nucleoside triphosphate hydrolases"/>
    <property type="match status" value="1"/>
</dbReference>
<evidence type="ECO:0000256" key="5">
    <source>
        <dbReference type="ARBA" id="ARBA00022840"/>
    </source>
</evidence>
<accession>A0AAD9IHA7</accession>
<sequence>MFRMAVYGFLMVDAGVFYFSGAAVSPFEAEAVLCTAASCFALAVTFAVAELLIAQDREADGALRESLLADVESGPDSLHWTAKGHKQSWVKLLTIAAKYMWPEETGLQIRASFCMVLVIAIRLLNLAVPFLYKKASGVVMECLGRIVDRFSAFSSATHADPPTFFTFWETFWPYVAAYLVAYFFQGGSGGGAVGIISNLRYYLWIPIAQNTFRRSSLDIFGHVLDMDLNFHLHRKTGEMLRIMDRGTSSIQSMLSTVVFNVGPAIFDIAAASIYIAVSLKFWIAIIVFVTLGGYIPVTIVLTVWRGKFRRYVARELNLLDNAVRARAADALLNYETVKYFGNEEYETKQYADAIDAYQAKDFWLQASLNMVNVAQSLMIFAGTASGLLVCTKGIADGTLTVGDAVLFVTLMQQLYGPLNFFGTYYRVIQQSMIDMESMFELLERQPGLRDQPGAKDLVVTDHEVVFDNVSFAYQPGAPVLEDVSFTVPHGQTVALVGATGSGKSTVLRLLFRFYDPTGGRVLLDGQDLRGATQASLRRLLAVVPQDAVLFNATVRYNIAYARPGAGDAEVEAAAAAASLDEVIATRFPDGYDTVVGERGLRLSGGEKQRVAFARAILRDPPILILDEATSALDSLTEKKIQEALAAKRAGRSVLIVAHRLSTIADADRIVVLDKGRVVETGNHHALLEQDGLYAKMWWRQVEAAGSSAALEALDQAALQEAKDDVVRGPKEGAEL</sequence>
<evidence type="ECO:0000256" key="7">
    <source>
        <dbReference type="ARBA" id="ARBA00023136"/>
    </source>
</evidence>
<organism evidence="12 13">
    <name type="scientific">Prototheca wickerhamii</name>
    <dbReference type="NCBI Taxonomy" id="3111"/>
    <lineage>
        <taxon>Eukaryota</taxon>
        <taxon>Viridiplantae</taxon>
        <taxon>Chlorophyta</taxon>
        <taxon>core chlorophytes</taxon>
        <taxon>Trebouxiophyceae</taxon>
        <taxon>Chlorellales</taxon>
        <taxon>Chlorellaceae</taxon>
        <taxon>Prototheca</taxon>
    </lineage>
</organism>
<evidence type="ECO:0000259" key="11">
    <source>
        <dbReference type="PROSITE" id="PS50929"/>
    </source>
</evidence>
<dbReference type="PROSITE" id="PS50893">
    <property type="entry name" value="ABC_TRANSPORTER_2"/>
    <property type="match status" value="1"/>
</dbReference>
<evidence type="ECO:0000313" key="12">
    <source>
        <dbReference type="EMBL" id="KAK2077124.1"/>
    </source>
</evidence>
<comment type="similarity">
    <text evidence="8">Belongs to the ABC transporter superfamily. ABCB family. Heavy Metal importer (TC 3.A.1.210) subfamily.</text>
</comment>
<dbReference type="InterPro" id="IPR003439">
    <property type="entry name" value="ABC_transporter-like_ATP-bd"/>
</dbReference>
<dbReference type="InterPro" id="IPR039421">
    <property type="entry name" value="Type_1_exporter"/>
</dbReference>
<evidence type="ECO:0000256" key="2">
    <source>
        <dbReference type="ARBA" id="ARBA00022448"/>
    </source>
</evidence>
<feature type="transmembrane region" description="Helical" evidence="9">
    <location>
        <begin position="281"/>
        <end position="304"/>
    </location>
</feature>
<dbReference type="Gene3D" id="3.40.50.300">
    <property type="entry name" value="P-loop containing nucleotide triphosphate hydrolases"/>
    <property type="match status" value="1"/>
</dbReference>
<evidence type="ECO:0000259" key="10">
    <source>
        <dbReference type="PROSITE" id="PS50893"/>
    </source>
</evidence>
<dbReference type="PANTHER" id="PTHR24221">
    <property type="entry name" value="ATP-BINDING CASSETTE SUB-FAMILY B"/>
    <property type="match status" value="1"/>
</dbReference>
<dbReference type="GO" id="GO:0005524">
    <property type="term" value="F:ATP binding"/>
    <property type="evidence" value="ECO:0007669"/>
    <property type="project" value="UniProtKB-KW"/>
</dbReference>
<proteinExistence type="inferred from homology"/>
<evidence type="ECO:0000256" key="1">
    <source>
        <dbReference type="ARBA" id="ARBA00004141"/>
    </source>
</evidence>
<keyword evidence="2" id="KW-0813">Transport</keyword>
<dbReference type="PANTHER" id="PTHR24221:SF654">
    <property type="entry name" value="ATP-BINDING CASSETTE SUB-FAMILY B MEMBER 6"/>
    <property type="match status" value="1"/>
</dbReference>
<dbReference type="SUPFAM" id="SSF90123">
    <property type="entry name" value="ABC transporter transmembrane region"/>
    <property type="match status" value="1"/>
</dbReference>
<dbReference type="PROSITE" id="PS00211">
    <property type="entry name" value="ABC_TRANSPORTER_1"/>
    <property type="match status" value="1"/>
</dbReference>
<dbReference type="Pfam" id="PF00664">
    <property type="entry name" value="ABC_membrane"/>
    <property type="match status" value="1"/>
</dbReference>
<evidence type="ECO:0000313" key="13">
    <source>
        <dbReference type="Proteomes" id="UP001255856"/>
    </source>
</evidence>
<feature type="transmembrane region" description="Helical" evidence="9">
    <location>
        <begin position="253"/>
        <end position="275"/>
    </location>
</feature>
<dbReference type="Pfam" id="PF00005">
    <property type="entry name" value="ABC_tran"/>
    <property type="match status" value="1"/>
</dbReference>
<evidence type="ECO:0000256" key="6">
    <source>
        <dbReference type="ARBA" id="ARBA00022989"/>
    </source>
</evidence>
<keyword evidence="7 9" id="KW-0472">Membrane</keyword>
<keyword evidence="6 9" id="KW-1133">Transmembrane helix</keyword>
<dbReference type="InterPro" id="IPR036640">
    <property type="entry name" value="ABC1_TM_sf"/>
</dbReference>
<keyword evidence="5" id="KW-0067">ATP-binding</keyword>
<dbReference type="InterPro" id="IPR027417">
    <property type="entry name" value="P-loop_NTPase"/>
</dbReference>
<dbReference type="InterPro" id="IPR011527">
    <property type="entry name" value="ABC1_TM_dom"/>
</dbReference>
<dbReference type="InterPro" id="IPR017871">
    <property type="entry name" value="ABC_transporter-like_CS"/>
</dbReference>
<feature type="transmembrane region" description="Helical" evidence="9">
    <location>
        <begin position="31"/>
        <end position="54"/>
    </location>
</feature>
<feature type="transmembrane region" description="Helical" evidence="9">
    <location>
        <begin position="6"/>
        <end position="24"/>
    </location>
</feature>
<keyword evidence="13" id="KW-1185">Reference proteome</keyword>
<dbReference type="CDD" id="cd18581">
    <property type="entry name" value="ABC_6TM_ABCB6"/>
    <property type="match status" value="1"/>
</dbReference>
<reference evidence="12" key="1">
    <citation type="submission" date="2021-01" db="EMBL/GenBank/DDBJ databases">
        <authorList>
            <person name="Eckstrom K.M.E."/>
        </authorList>
    </citation>
    <scope>NUCLEOTIDE SEQUENCE</scope>
    <source>
        <strain evidence="12">UVCC 0001</strain>
    </source>
</reference>
<dbReference type="EMBL" id="JASFZW010000007">
    <property type="protein sequence ID" value="KAK2077124.1"/>
    <property type="molecule type" value="Genomic_DNA"/>
</dbReference>
<keyword evidence="3 9" id="KW-0812">Transmembrane</keyword>
<evidence type="ECO:0000256" key="3">
    <source>
        <dbReference type="ARBA" id="ARBA00022692"/>
    </source>
</evidence>
<dbReference type="InterPro" id="IPR003593">
    <property type="entry name" value="AAA+_ATPase"/>
</dbReference>
<dbReference type="Gene3D" id="1.20.1560.10">
    <property type="entry name" value="ABC transporter type 1, transmembrane domain"/>
    <property type="match status" value="1"/>
</dbReference>
<dbReference type="PROSITE" id="PS50929">
    <property type="entry name" value="ABC_TM1F"/>
    <property type="match status" value="1"/>
</dbReference>
<dbReference type="Proteomes" id="UP001255856">
    <property type="component" value="Unassembled WGS sequence"/>
</dbReference>
<evidence type="ECO:0000256" key="4">
    <source>
        <dbReference type="ARBA" id="ARBA00022741"/>
    </source>
</evidence>
<protein>
    <submittedName>
        <fullName evidence="12">Uncharacterized protein</fullName>
    </submittedName>
</protein>
<dbReference type="GO" id="GO:0016020">
    <property type="term" value="C:membrane"/>
    <property type="evidence" value="ECO:0007669"/>
    <property type="project" value="UniProtKB-SubCell"/>
</dbReference>
<evidence type="ECO:0000256" key="9">
    <source>
        <dbReference type="SAM" id="Phobius"/>
    </source>
</evidence>